<keyword evidence="2" id="KW-1185">Reference proteome</keyword>
<dbReference type="Proteomes" id="UP000283090">
    <property type="component" value="Unassembled WGS sequence"/>
</dbReference>
<dbReference type="EMBL" id="SAEB01000007">
    <property type="protein sequence ID" value="RVD83732.1"/>
    <property type="molecule type" value="Genomic_DNA"/>
</dbReference>
<dbReference type="VEuPathDB" id="FungiDB:DFL_005510"/>
<dbReference type="AlphaFoldDB" id="A0A436ZY50"/>
<accession>A0A436ZY50</accession>
<reference evidence="1 2" key="1">
    <citation type="submission" date="2019-01" db="EMBL/GenBank/DDBJ databases">
        <title>Intercellular communication is required for trap formation in the nematode-trapping fungus Duddingtonia flagrans.</title>
        <authorList>
            <person name="Youssar L."/>
            <person name="Wernet V."/>
            <person name="Hensel N."/>
            <person name="Hildebrandt H.-G."/>
            <person name="Fischer R."/>
        </authorList>
    </citation>
    <scope>NUCLEOTIDE SEQUENCE [LARGE SCALE GENOMIC DNA]</scope>
    <source>
        <strain evidence="1 2">CBS H-5679</strain>
    </source>
</reference>
<protein>
    <submittedName>
        <fullName evidence="1">Uncharacterized protein</fullName>
    </submittedName>
</protein>
<dbReference type="RefSeq" id="XP_067489276.1">
    <property type="nucleotide sequence ID" value="XM_067634781.1"/>
</dbReference>
<comment type="caution">
    <text evidence="1">The sequence shown here is derived from an EMBL/GenBank/DDBJ whole genome shotgun (WGS) entry which is preliminary data.</text>
</comment>
<evidence type="ECO:0000313" key="1">
    <source>
        <dbReference type="EMBL" id="RVD83732.1"/>
    </source>
</evidence>
<proteinExistence type="predicted"/>
<gene>
    <name evidence="1" type="ORF">DFL_005510</name>
</gene>
<sequence>MGSSGCIWQPLREKASWLGFYTAFMKGYKMLDEHRQYLRSRHEAPEQACATAEATVPPVQQAAPTMATQFTPRVGLVASKDAPAYKTKKSAHAFRNAHAQVGTGVENYTNRGRLRPDAGRAIVP</sequence>
<evidence type="ECO:0000313" key="2">
    <source>
        <dbReference type="Proteomes" id="UP000283090"/>
    </source>
</evidence>
<name>A0A436ZY50_ARTFL</name>
<dbReference type="GeneID" id="93587821"/>
<organism evidence="1 2">
    <name type="scientific">Arthrobotrys flagrans</name>
    <name type="common">Nematode-trapping fungus</name>
    <name type="synonym">Trichothecium flagrans</name>
    <dbReference type="NCBI Taxonomy" id="97331"/>
    <lineage>
        <taxon>Eukaryota</taxon>
        <taxon>Fungi</taxon>
        <taxon>Dikarya</taxon>
        <taxon>Ascomycota</taxon>
        <taxon>Pezizomycotina</taxon>
        <taxon>Orbiliomycetes</taxon>
        <taxon>Orbiliales</taxon>
        <taxon>Orbiliaceae</taxon>
        <taxon>Arthrobotrys</taxon>
    </lineage>
</organism>
<dbReference type="OrthoDB" id="5298240at2759"/>